<keyword evidence="2" id="KW-1185">Reference proteome</keyword>
<name>A0A0S3RLI2_PHAAN</name>
<dbReference type="AlphaFoldDB" id="A0A0S3RLI2"/>
<protein>
    <submittedName>
        <fullName evidence="1">Uncharacterized protein</fullName>
    </submittedName>
</protein>
<evidence type="ECO:0000313" key="2">
    <source>
        <dbReference type="Proteomes" id="UP000291084"/>
    </source>
</evidence>
<sequence>QWYEYPNSQSSASTFRIERSTISVYERQNNQWETVRHPFAFNRSSSRSVSTARPFCKRSAPTFGLISVRHLSWNRSANHFISVRIFPQEAFDHFISLTLGLKSSSRQVCNLTKQSHLYA</sequence>
<gene>
    <name evidence="1" type="primary">Vigan.03G117600</name>
    <name evidence="1" type="ORF">VIGAN_03117600</name>
</gene>
<proteinExistence type="predicted"/>
<feature type="non-terminal residue" evidence="1">
    <location>
        <position position="1"/>
    </location>
</feature>
<organism evidence="1 2">
    <name type="scientific">Vigna angularis var. angularis</name>
    <dbReference type="NCBI Taxonomy" id="157739"/>
    <lineage>
        <taxon>Eukaryota</taxon>
        <taxon>Viridiplantae</taxon>
        <taxon>Streptophyta</taxon>
        <taxon>Embryophyta</taxon>
        <taxon>Tracheophyta</taxon>
        <taxon>Spermatophyta</taxon>
        <taxon>Magnoliopsida</taxon>
        <taxon>eudicotyledons</taxon>
        <taxon>Gunneridae</taxon>
        <taxon>Pentapetalae</taxon>
        <taxon>rosids</taxon>
        <taxon>fabids</taxon>
        <taxon>Fabales</taxon>
        <taxon>Fabaceae</taxon>
        <taxon>Papilionoideae</taxon>
        <taxon>50 kb inversion clade</taxon>
        <taxon>NPAAA clade</taxon>
        <taxon>indigoferoid/millettioid clade</taxon>
        <taxon>Phaseoleae</taxon>
        <taxon>Vigna</taxon>
    </lineage>
</organism>
<evidence type="ECO:0000313" key="1">
    <source>
        <dbReference type="EMBL" id="BAT81452.1"/>
    </source>
</evidence>
<accession>A0A0S3RLI2</accession>
<reference evidence="1 2" key="1">
    <citation type="journal article" date="2015" name="Sci. Rep.">
        <title>The power of single molecule real-time sequencing technology in the de novo assembly of a eukaryotic genome.</title>
        <authorList>
            <person name="Sakai H."/>
            <person name="Naito K."/>
            <person name="Ogiso-Tanaka E."/>
            <person name="Takahashi Y."/>
            <person name="Iseki K."/>
            <person name="Muto C."/>
            <person name="Satou K."/>
            <person name="Teruya K."/>
            <person name="Shiroma A."/>
            <person name="Shimoji M."/>
            <person name="Hirano T."/>
            <person name="Itoh T."/>
            <person name="Kaga A."/>
            <person name="Tomooka N."/>
        </authorList>
    </citation>
    <scope>NUCLEOTIDE SEQUENCE [LARGE SCALE GENOMIC DNA]</scope>
    <source>
        <strain evidence="2">cv. Shumari</strain>
    </source>
</reference>
<dbReference type="EMBL" id="AP015036">
    <property type="protein sequence ID" value="BAT81452.1"/>
    <property type="molecule type" value="Genomic_DNA"/>
</dbReference>
<dbReference type="Proteomes" id="UP000291084">
    <property type="component" value="Chromosome 3"/>
</dbReference>